<dbReference type="InterPro" id="IPR032719">
    <property type="entry name" value="WbsX"/>
</dbReference>
<dbReference type="PANTHER" id="PTHR41244:SF1">
    <property type="entry name" value="GLYCOSYLTRANSFERASE"/>
    <property type="match status" value="1"/>
</dbReference>
<protein>
    <submittedName>
        <fullName evidence="1">Glycoside hydrolase family 99-like domain-containing protein</fullName>
    </submittedName>
</protein>
<dbReference type="CDD" id="cd11579">
    <property type="entry name" value="Glyco_tran_WbsX"/>
    <property type="match status" value="1"/>
</dbReference>
<evidence type="ECO:0000313" key="1">
    <source>
        <dbReference type="EMBL" id="MFC3880914.1"/>
    </source>
</evidence>
<evidence type="ECO:0000313" key="2">
    <source>
        <dbReference type="Proteomes" id="UP001595805"/>
    </source>
</evidence>
<dbReference type="RefSeq" id="WP_377906261.1">
    <property type="nucleotide sequence ID" value="NZ_JBHRZS010000007.1"/>
</dbReference>
<dbReference type="Gene3D" id="3.20.20.80">
    <property type="entry name" value="Glycosidases"/>
    <property type="match status" value="1"/>
</dbReference>
<dbReference type="PANTHER" id="PTHR41244">
    <property type="entry name" value="RHAMNAN SYNTHESIS F"/>
    <property type="match status" value="1"/>
</dbReference>
<dbReference type="Proteomes" id="UP001595805">
    <property type="component" value="Unassembled WGS sequence"/>
</dbReference>
<keyword evidence="2" id="KW-1185">Reference proteome</keyword>
<dbReference type="EMBL" id="JBHRZS010000007">
    <property type="protein sequence ID" value="MFC3880914.1"/>
    <property type="molecule type" value="Genomic_DNA"/>
</dbReference>
<name>A0ABV8AUG4_9BACT</name>
<accession>A0ABV8AUG4</accession>
<proteinExistence type="predicted"/>
<sequence>MKFFAYYLPQFHPIPENDQWWGKGFTEWTNVKKAKPLFAGHNQPFLPADLGFYDLRDSQVMEIQARLAIDHKVNGFVFYHYWFGNGKVLLEQPLQDFLNNPKVEIEFCICWANESWKGTWHGAGNKMLQEQFYPGKEDYIAHFNYLLPFFRDPRCLKIQGKPVFQVYVPESIPDIDVFMDVFEEEASNAGLKGIYWIGVKSSKKWLKSDKRFQGYVNPNLNQINAYLTKSISGFLLRYGLNNPIIRKWRKWPKRMYYHSVRACLEDFNEQSFKDFFPLAIPNWDNTPRTKNEGTVYLNCSPKEFKKHLKVCISRAKMNQDDKQIIFIKSWNEWAEGNVLEPSIKDGKAYLEEIKSLENE</sequence>
<comment type="caution">
    <text evidence="1">The sequence shown here is derived from an EMBL/GenBank/DDBJ whole genome shotgun (WGS) entry which is preliminary data.</text>
</comment>
<dbReference type="Pfam" id="PF14307">
    <property type="entry name" value="Glyco_tran_WbsX"/>
    <property type="match status" value="1"/>
</dbReference>
<gene>
    <name evidence="1" type="ORF">ACFOSV_12030</name>
</gene>
<organism evidence="1 2">
    <name type="scientific">Algoriphagus namhaensis</name>
    <dbReference type="NCBI Taxonomy" id="915353"/>
    <lineage>
        <taxon>Bacteria</taxon>
        <taxon>Pseudomonadati</taxon>
        <taxon>Bacteroidota</taxon>
        <taxon>Cytophagia</taxon>
        <taxon>Cytophagales</taxon>
        <taxon>Cyclobacteriaceae</taxon>
        <taxon>Algoriphagus</taxon>
    </lineage>
</organism>
<reference evidence="2" key="1">
    <citation type="journal article" date="2019" name="Int. J. Syst. Evol. Microbiol.">
        <title>The Global Catalogue of Microorganisms (GCM) 10K type strain sequencing project: providing services to taxonomists for standard genome sequencing and annotation.</title>
        <authorList>
            <consortium name="The Broad Institute Genomics Platform"/>
            <consortium name="The Broad Institute Genome Sequencing Center for Infectious Disease"/>
            <person name="Wu L."/>
            <person name="Ma J."/>
        </authorList>
    </citation>
    <scope>NUCLEOTIDE SEQUENCE [LARGE SCALE GENOMIC DNA]</scope>
    <source>
        <strain evidence="2">CCUG 60523</strain>
    </source>
</reference>